<feature type="domain" description="CAAX prenyl protease 2/Lysostaphin resistance protein A-like" evidence="2">
    <location>
        <begin position="113"/>
        <end position="211"/>
    </location>
</feature>
<feature type="transmembrane region" description="Helical" evidence="1">
    <location>
        <begin position="199"/>
        <end position="221"/>
    </location>
</feature>
<keyword evidence="1" id="KW-0472">Membrane</keyword>
<dbReference type="Proteomes" id="UP000019681">
    <property type="component" value="Unassembled WGS sequence"/>
</dbReference>
<organism evidence="3 4">
    <name type="scientific">Fervidicella metallireducens AeB</name>
    <dbReference type="NCBI Taxonomy" id="1403537"/>
    <lineage>
        <taxon>Bacteria</taxon>
        <taxon>Bacillati</taxon>
        <taxon>Bacillota</taxon>
        <taxon>Clostridia</taxon>
        <taxon>Eubacteriales</taxon>
        <taxon>Clostridiaceae</taxon>
        <taxon>Fervidicella</taxon>
    </lineage>
</organism>
<feature type="transmembrane region" description="Helical" evidence="1">
    <location>
        <begin position="32"/>
        <end position="50"/>
    </location>
</feature>
<dbReference type="AlphaFoldDB" id="A0A017RV39"/>
<dbReference type="EMBL" id="AZQP01000017">
    <property type="protein sequence ID" value="EYE88618.1"/>
    <property type="molecule type" value="Genomic_DNA"/>
</dbReference>
<keyword evidence="3" id="KW-0378">Hydrolase</keyword>
<dbReference type="InterPro" id="IPR003675">
    <property type="entry name" value="Rce1/LyrA-like_dom"/>
</dbReference>
<dbReference type="OrthoDB" id="449657at2"/>
<name>A0A017RV39_9CLOT</name>
<comment type="caution">
    <text evidence="3">The sequence shown here is derived from an EMBL/GenBank/DDBJ whole genome shotgun (WGS) entry which is preliminary data.</text>
</comment>
<dbReference type="GO" id="GO:0080120">
    <property type="term" value="P:CAAX-box protein maturation"/>
    <property type="evidence" value="ECO:0007669"/>
    <property type="project" value="UniProtKB-ARBA"/>
</dbReference>
<evidence type="ECO:0000259" key="2">
    <source>
        <dbReference type="Pfam" id="PF02517"/>
    </source>
</evidence>
<gene>
    <name evidence="3" type="ORF">Q428_07090</name>
</gene>
<keyword evidence="1" id="KW-1133">Transmembrane helix</keyword>
<evidence type="ECO:0000256" key="1">
    <source>
        <dbReference type="SAM" id="Phobius"/>
    </source>
</evidence>
<dbReference type="RefSeq" id="WP_051515020.1">
    <property type="nucleotide sequence ID" value="NZ_AZQP01000017.1"/>
</dbReference>
<sequence length="224" mass="25819">MEKKYIFLSSLAVCALLYFVEQIMMVDYLTKTLTKVLLFTLVPILYIKFIKKKSLREALNLKKMDINNFKLGLLFGVVSFLIVFGAFLILRNYIDLNSIASELQSKSKITPGNFIFVGLYITIGNSFLEEFFFRGYIFLNLYEQGYKKTAYVFSAVLFGLYHIAIFKTWFNIELILLALSGLIGVAIIFNWLNTKSNNFINSWIVHILADSAIILIGMRMFNLI</sequence>
<protein>
    <submittedName>
        <fullName evidence="3">CAAX amino terminal protease</fullName>
    </submittedName>
</protein>
<evidence type="ECO:0000313" key="3">
    <source>
        <dbReference type="EMBL" id="EYE88618.1"/>
    </source>
</evidence>
<feature type="transmembrane region" description="Helical" evidence="1">
    <location>
        <begin position="172"/>
        <end position="192"/>
    </location>
</feature>
<accession>A0A017RV39</accession>
<keyword evidence="3" id="KW-0645">Protease</keyword>
<dbReference type="GO" id="GO:0004175">
    <property type="term" value="F:endopeptidase activity"/>
    <property type="evidence" value="ECO:0007669"/>
    <property type="project" value="UniProtKB-ARBA"/>
</dbReference>
<keyword evidence="4" id="KW-1185">Reference proteome</keyword>
<dbReference type="Pfam" id="PF02517">
    <property type="entry name" value="Rce1-like"/>
    <property type="match status" value="1"/>
</dbReference>
<feature type="transmembrane region" description="Helical" evidence="1">
    <location>
        <begin position="149"/>
        <end position="166"/>
    </location>
</feature>
<dbReference type="GO" id="GO:0006508">
    <property type="term" value="P:proteolysis"/>
    <property type="evidence" value="ECO:0007669"/>
    <property type="project" value="UniProtKB-KW"/>
</dbReference>
<keyword evidence="1" id="KW-0812">Transmembrane</keyword>
<feature type="transmembrane region" description="Helical" evidence="1">
    <location>
        <begin position="71"/>
        <end position="94"/>
    </location>
</feature>
<evidence type="ECO:0000313" key="4">
    <source>
        <dbReference type="Proteomes" id="UP000019681"/>
    </source>
</evidence>
<dbReference type="STRING" id="1403537.Q428_07090"/>
<reference evidence="3 4" key="1">
    <citation type="journal article" date="2014" name="Genome Announc.">
        <title>Draft Genome Sequence of Fervidicella metallireducens Strain AeBT, an Iron-Reducing Thermoanaerobe from the Great Artesian Basin.</title>
        <authorList>
            <person name="Patel B.K."/>
        </authorList>
    </citation>
    <scope>NUCLEOTIDE SEQUENCE [LARGE SCALE GENOMIC DNA]</scope>
    <source>
        <strain evidence="3 4">AeB</strain>
    </source>
</reference>
<proteinExistence type="predicted"/>
<feature type="transmembrane region" description="Helical" evidence="1">
    <location>
        <begin position="114"/>
        <end position="137"/>
    </location>
</feature>